<evidence type="ECO:0000259" key="2">
    <source>
        <dbReference type="PROSITE" id="PS50913"/>
    </source>
</evidence>
<dbReference type="PROSITE" id="PS50913">
    <property type="entry name" value="GRIP"/>
    <property type="match status" value="1"/>
</dbReference>
<reference evidence="3" key="1">
    <citation type="submission" date="2019-06" db="EMBL/GenBank/DDBJ databases">
        <authorList>
            <person name="Zheng W."/>
        </authorList>
    </citation>
    <scope>NUCLEOTIDE SEQUENCE</scope>
    <source>
        <strain evidence="3">QDHG01</strain>
    </source>
</reference>
<dbReference type="OrthoDB" id="309236at2759"/>
<evidence type="ECO:0000313" key="4">
    <source>
        <dbReference type="Proteomes" id="UP000785679"/>
    </source>
</evidence>
<keyword evidence="4" id="KW-1185">Reference proteome</keyword>
<comment type="caution">
    <text evidence="3">The sequence shown here is derived from an EMBL/GenBank/DDBJ whole genome shotgun (WGS) entry which is preliminary data.</text>
</comment>
<dbReference type="Proteomes" id="UP000785679">
    <property type="component" value="Unassembled WGS sequence"/>
</dbReference>
<evidence type="ECO:0000256" key="1">
    <source>
        <dbReference type="SAM" id="Coils"/>
    </source>
</evidence>
<protein>
    <recommendedName>
        <fullName evidence="2">GRIP domain-containing protein</fullName>
    </recommendedName>
</protein>
<sequence length="477" mass="55334">MESDILDRITYAKERESLMVAKETVKQSLKEAYKLKPKELSSLFDSQETLTDIIRVHSKYVLDHSKPSFDPALIDQLTQVWLSIQIDLFKGHPNYLKNQSQAGKEALAYLAKSTQFSTDFKQSKLFSFFSDQVCLLHSIAMYLNVDISSQLSELTAKKDTLTNQLSKLQKDCRDMNTKEKDALREAQKAKQQLEQALADSQSFKNQLSEVVEERVQVKMRLEGQKEQMDRQGIEVQSLKQKVMDQDTEANLLRQQLRELQKVQLELESASEEGAKLKKDLEWSQTQVQRKGQECDELKKIIGNLQRAMQQQQEEQDQVQRANERQTTEDRTLIQNLQLQNQTMKDKVRELAGLEDSLATLNLEMHNLKDQLRHTQTERDQIKQKAQDLLEKVNQDREALEYMVDRRMINKFLVNFVNPESTPQVKGQMLDTMSRILGFSMEEKQMLGIVKKATIDENGDKKGIKDSLISFFMQDDDE</sequence>
<dbReference type="InterPro" id="IPR000237">
    <property type="entry name" value="GRIP_dom"/>
</dbReference>
<keyword evidence="1" id="KW-0175">Coiled coil</keyword>
<accession>A0A8J8NGT5</accession>
<dbReference type="EMBL" id="RRYP01017133">
    <property type="protein sequence ID" value="TNV74321.1"/>
    <property type="molecule type" value="Genomic_DNA"/>
</dbReference>
<feature type="coiled-coil region" evidence="1">
    <location>
        <begin position="144"/>
        <end position="402"/>
    </location>
</feature>
<organism evidence="3 4">
    <name type="scientific">Halteria grandinella</name>
    <dbReference type="NCBI Taxonomy" id="5974"/>
    <lineage>
        <taxon>Eukaryota</taxon>
        <taxon>Sar</taxon>
        <taxon>Alveolata</taxon>
        <taxon>Ciliophora</taxon>
        <taxon>Intramacronucleata</taxon>
        <taxon>Spirotrichea</taxon>
        <taxon>Stichotrichia</taxon>
        <taxon>Sporadotrichida</taxon>
        <taxon>Halteriidae</taxon>
        <taxon>Halteria</taxon>
    </lineage>
</organism>
<dbReference type="AlphaFoldDB" id="A0A8J8NGT5"/>
<proteinExistence type="predicted"/>
<evidence type="ECO:0000313" key="3">
    <source>
        <dbReference type="EMBL" id="TNV74321.1"/>
    </source>
</evidence>
<gene>
    <name evidence="3" type="ORF">FGO68_gene4570</name>
</gene>
<feature type="domain" description="GRIP" evidence="2">
    <location>
        <begin position="398"/>
        <end position="449"/>
    </location>
</feature>
<name>A0A8J8NGT5_HALGN</name>